<dbReference type="eggNOG" id="ENOG502S0HA">
    <property type="taxonomic scope" value="Eukaryota"/>
</dbReference>
<reference evidence="2 3" key="1">
    <citation type="journal article" date="2012" name="PLoS Pathog.">
        <title>Diverse lifestyles and strategies of plant pathogenesis encoded in the genomes of eighteen Dothideomycetes fungi.</title>
        <authorList>
            <person name="Ohm R.A."/>
            <person name="Feau N."/>
            <person name="Henrissat B."/>
            <person name="Schoch C.L."/>
            <person name="Horwitz B.A."/>
            <person name="Barry K.W."/>
            <person name="Condon B.J."/>
            <person name="Copeland A.C."/>
            <person name="Dhillon B."/>
            <person name="Glaser F."/>
            <person name="Hesse C.N."/>
            <person name="Kosti I."/>
            <person name="LaButti K."/>
            <person name="Lindquist E.A."/>
            <person name="Lucas S."/>
            <person name="Salamov A.A."/>
            <person name="Bradshaw R.E."/>
            <person name="Ciuffetti L."/>
            <person name="Hamelin R.C."/>
            <person name="Kema G.H.J."/>
            <person name="Lawrence C."/>
            <person name="Scott J.A."/>
            <person name="Spatafora J.W."/>
            <person name="Turgeon B.G."/>
            <person name="de Wit P.J.G.M."/>
            <person name="Zhong S."/>
            <person name="Goodwin S.B."/>
            <person name="Grigoriev I.V."/>
        </authorList>
    </citation>
    <scope>NUCLEOTIDE SEQUENCE [LARGE SCALE GENOMIC DNA]</scope>
    <source>
        <strain evidence="3">28A</strain>
    </source>
</reference>
<dbReference type="InterPro" id="IPR036188">
    <property type="entry name" value="FAD/NAD-bd_sf"/>
</dbReference>
<dbReference type="Gene3D" id="3.50.50.60">
    <property type="entry name" value="FAD/NAD(P)-binding domain"/>
    <property type="match status" value="1"/>
</dbReference>
<feature type="domain" description="FAD dependent oxidoreductase" evidence="1">
    <location>
        <begin position="44"/>
        <end position="453"/>
    </location>
</feature>
<dbReference type="PANTHER" id="PTHR13847:SF284">
    <property type="entry name" value="FAD DEPENDENT OXIDOREDUCTASE DOMAIN-CONTAINING PROTEIN"/>
    <property type="match status" value="1"/>
</dbReference>
<dbReference type="STRING" id="671987.R0IP72"/>
<name>R0IP72_EXST2</name>
<evidence type="ECO:0000313" key="3">
    <source>
        <dbReference type="Proteomes" id="UP000016935"/>
    </source>
</evidence>
<evidence type="ECO:0000313" key="2">
    <source>
        <dbReference type="EMBL" id="EOA86750.1"/>
    </source>
</evidence>
<dbReference type="Proteomes" id="UP000016935">
    <property type="component" value="Unassembled WGS sequence"/>
</dbReference>
<dbReference type="Pfam" id="PF01266">
    <property type="entry name" value="DAO"/>
    <property type="match status" value="1"/>
</dbReference>
<reference evidence="2 3" key="2">
    <citation type="journal article" date="2013" name="PLoS Genet.">
        <title>Comparative genome structure, secondary metabolite, and effector coding capacity across Cochliobolus pathogens.</title>
        <authorList>
            <person name="Condon B.J."/>
            <person name="Leng Y."/>
            <person name="Wu D."/>
            <person name="Bushley K.E."/>
            <person name="Ohm R.A."/>
            <person name="Otillar R."/>
            <person name="Martin J."/>
            <person name="Schackwitz W."/>
            <person name="Grimwood J."/>
            <person name="MohdZainudin N."/>
            <person name="Xue C."/>
            <person name="Wang R."/>
            <person name="Manning V.A."/>
            <person name="Dhillon B."/>
            <person name="Tu Z.J."/>
            <person name="Steffenson B.J."/>
            <person name="Salamov A."/>
            <person name="Sun H."/>
            <person name="Lowry S."/>
            <person name="LaButti K."/>
            <person name="Han J."/>
            <person name="Copeland A."/>
            <person name="Lindquist E."/>
            <person name="Barry K."/>
            <person name="Schmutz J."/>
            <person name="Baker S.E."/>
            <person name="Ciuffetti L.M."/>
            <person name="Grigoriev I.V."/>
            <person name="Zhong S."/>
            <person name="Turgeon B.G."/>
        </authorList>
    </citation>
    <scope>NUCLEOTIDE SEQUENCE [LARGE SCALE GENOMIC DNA]</scope>
    <source>
        <strain evidence="3">28A</strain>
    </source>
</reference>
<accession>R0IP72</accession>
<dbReference type="AlphaFoldDB" id="R0IP72"/>
<evidence type="ECO:0000259" key="1">
    <source>
        <dbReference type="Pfam" id="PF01266"/>
    </source>
</evidence>
<proteinExistence type="predicted"/>
<dbReference type="PANTHER" id="PTHR13847">
    <property type="entry name" value="SARCOSINE DEHYDROGENASE-RELATED"/>
    <property type="match status" value="1"/>
</dbReference>
<dbReference type="RefSeq" id="XP_008025361.1">
    <property type="nucleotide sequence ID" value="XM_008027170.1"/>
</dbReference>
<protein>
    <recommendedName>
        <fullName evidence="1">FAD dependent oxidoreductase domain-containing protein</fullName>
    </recommendedName>
</protein>
<gene>
    <name evidence="2" type="ORF">SETTUDRAFT_135072</name>
</gene>
<dbReference type="EMBL" id="KB908592">
    <property type="protein sequence ID" value="EOA86750.1"/>
    <property type="molecule type" value="Genomic_DNA"/>
</dbReference>
<dbReference type="GeneID" id="19396288"/>
<organism evidence="2 3">
    <name type="scientific">Exserohilum turcicum (strain 28A)</name>
    <name type="common">Northern leaf blight fungus</name>
    <name type="synonym">Setosphaeria turcica</name>
    <dbReference type="NCBI Taxonomy" id="671987"/>
    <lineage>
        <taxon>Eukaryota</taxon>
        <taxon>Fungi</taxon>
        <taxon>Dikarya</taxon>
        <taxon>Ascomycota</taxon>
        <taxon>Pezizomycotina</taxon>
        <taxon>Dothideomycetes</taxon>
        <taxon>Pleosporomycetidae</taxon>
        <taxon>Pleosporales</taxon>
        <taxon>Pleosporineae</taxon>
        <taxon>Pleosporaceae</taxon>
        <taxon>Exserohilum</taxon>
    </lineage>
</organism>
<dbReference type="SUPFAM" id="SSF51905">
    <property type="entry name" value="FAD/NAD(P)-binding domain"/>
    <property type="match status" value="1"/>
</dbReference>
<dbReference type="HOGENOM" id="CLU_022730_0_0_1"/>
<dbReference type="InterPro" id="IPR006076">
    <property type="entry name" value="FAD-dep_OxRdtase"/>
</dbReference>
<keyword evidence="3" id="KW-1185">Reference proteome</keyword>
<dbReference type="GO" id="GO:0005737">
    <property type="term" value="C:cytoplasm"/>
    <property type="evidence" value="ECO:0007669"/>
    <property type="project" value="TreeGrafter"/>
</dbReference>
<sequence length="491" mass="54141">MEQRARIPVSPPIANPLPSYWHNPKSPLANATESNKDNLTKPYDYAIVGSGISGTMIAYNLLQSRPGARIVMLEAREACSGATGRNGGHTKAASYRTYLQHVEELGKQEALKIARLEYANIVETHRMAEQLGLDCESRLCNTVDVIYDKPTFEMGKTAIQALRTHAEADKKEVGKAAWYHVYEDAAEVQRKFFVAPENSNPALQEKEKVAGAFEYLAGRVHAYRFTTGVLSECVEKGLQLCTNTTVHKIQPSQHTSKENNTRWELITQHNTIAADHVIVAANGYTPYIMKELQGAIVPMRGQITVQRPGNATKLPAPLPTTYSFISGEGYEYMIPRPVQEGGQHIVIGGGLRRLPADGASEFGIVDDGSLNPSISEYLRETLKCYHGTENWGESSDGEESKRVVQEWTGIMGATADGRPFVGEVPGKKGMWISAGFNGHGMVLCLKSAEALVKMIGTGGAQEKPEWFPESFLMTKERLDKCHFRGRTDIKL</sequence>
<dbReference type="Gene3D" id="3.30.9.10">
    <property type="entry name" value="D-Amino Acid Oxidase, subunit A, domain 2"/>
    <property type="match status" value="1"/>
</dbReference>
<dbReference type="OrthoDB" id="429143at2759"/>